<dbReference type="InterPro" id="IPR009959">
    <property type="entry name" value="Cyclase_SnoaL-like"/>
</dbReference>
<dbReference type="AlphaFoldDB" id="A0A3N6N445"/>
<protein>
    <submittedName>
        <fullName evidence="1">Ester cyclase</fullName>
    </submittedName>
</protein>
<reference evidence="1 2" key="1">
    <citation type="submission" date="2018-10" db="EMBL/GenBank/DDBJ databases">
        <title>Natrarchaeobius chitinivorans gen. nov., sp. nov., and Natrarchaeobius haloalkaliphilus sp. nov., alkaliphilic, chitin-utilizing haloarchaea from hypersaline alkaline lakes.</title>
        <authorList>
            <person name="Sorokin D.Y."/>
            <person name="Elcheninov A.G."/>
            <person name="Kostrikina N.A."/>
            <person name="Bale N.J."/>
            <person name="Sinninghe Damste J.S."/>
            <person name="Khijniak T.V."/>
            <person name="Kublanov I.V."/>
            <person name="Toshchakov S.V."/>
        </authorList>
    </citation>
    <scope>NUCLEOTIDE SEQUENCE [LARGE SCALE GENOMIC DNA]</scope>
    <source>
        <strain evidence="1 2">AArcht7</strain>
    </source>
</reference>
<name>A0A3N6N445_NATCH</name>
<dbReference type="Gene3D" id="3.10.450.50">
    <property type="match status" value="1"/>
</dbReference>
<dbReference type="Pfam" id="PF07366">
    <property type="entry name" value="SnoaL"/>
    <property type="match status" value="1"/>
</dbReference>
<keyword evidence="2" id="KW-1185">Reference proteome</keyword>
<proteinExistence type="predicted"/>
<dbReference type="EMBL" id="REFZ01000002">
    <property type="protein sequence ID" value="RQH02497.1"/>
    <property type="molecule type" value="Genomic_DNA"/>
</dbReference>
<dbReference type="GO" id="GO:0030638">
    <property type="term" value="P:polyketide metabolic process"/>
    <property type="evidence" value="ECO:0007669"/>
    <property type="project" value="InterPro"/>
</dbReference>
<gene>
    <name evidence="1" type="ORF">EA472_04130</name>
</gene>
<dbReference type="PANTHER" id="PTHR38436">
    <property type="entry name" value="POLYKETIDE CYCLASE SNOAL-LIKE DOMAIN"/>
    <property type="match status" value="1"/>
</dbReference>
<sequence>MANEEIVRRLVDAWDENDTDELREIYRPDAVDHWGPEGLGSTYSGISEILEAESGFRRAFPDYSMGLLHATGDGEFVSQHWMITGTHEGEFMGIPPTGNEVTYDGMAFHRLENGAIAESWWITNRLRLLRGLDVIASDDELAEMARSDE</sequence>
<dbReference type="PANTHER" id="PTHR38436:SF1">
    <property type="entry name" value="ESTER CYCLASE"/>
    <property type="match status" value="1"/>
</dbReference>
<evidence type="ECO:0000313" key="1">
    <source>
        <dbReference type="EMBL" id="RQH02497.1"/>
    </source>
</evidence>
<dbReference type="SUPFAM" id="SSF54427">
    <property type="entry name" value="NTF2-like"/>
    <property type="match status" value="1"/>
</dbReference>
<accession>A0A3N6N445</accession>
<dbReference type="Proteomes" id="UP000281431">
    <property type="component" value="Unassembled WGS sequence"/>
</dbReference>
<evidence type="ECO:0000313" key="2">
    <source>
        <dbReference type="Proteomes" id="UP000281431"/>
    </source>
</evidence>
<dbReference type="OrthoDB" id="8685at2157"/>
<dbReference type="InterPro" id="IPR032710">
    <property type="entry name" value="NTF2-like_dom_sf"/>
</dbReference>
<comment type="caution">
    <text evidence="1">The sequence shown here is derived from an EMBL/GenBank/DDBJ whole genome shotgun (WGS) entry which is preliminary data.</text>
</comment>
<organism evidence="1 2">
    <name type="scientific">Natrarchaeobius chitinivorans</name>
    <dbReference type="NCBI Taxonomy" id="1679083"/>
    <lineage>
        <taxon>Archaea</taxon>
        <taxon>Methanobacteriati</taxon>
        <taxon>Methanobacteriota</taxon>
        <taxon>Stenosarchaea group</taxon>
        <taxon>Halobacteria</taxon>
        <taxon>Halobacteriales</taxon>
        <taxon>Natrialbaceae</taxon>
        <taxon>Natrarchaeobius</taxon>
    </lineage>
</organism>